<dbReference type="Proteomes" id="UP000054279">
    <property type="component" value="Unassembled WGS sequence"/>
</dbReference>
<protein>
    <submittedName>
        <fullName evidence="1">Uncharacterized protein</fullName>
    </submittedName>
</protein>
<accession>A0A0C9U4Z3</accession>
<reference evidence="1 2" key="1">
    <citation type="submission" date="2014-06" db="EMBL/GenBank/DDBJ databases">
        <title>Evolutionary Origins and Diversification of the Mycorrhizal Mutualists.</title>
        <authorList>
            <consortium name="DOE Joint Genome Institute"/>
            <consortium name="Mycorrhizal Genomics Consortium"/>
            <person name="Kohler A."/>
            <person name="Kuo A."/>
            <person name="Nagy L.G."/>
            <person name="Floudas D."/>
            <person name="Copeland A."/>
            <person name="Barry K.W."/>
            <person name="Cichocki N."/>
            <person name="Veneault-Fourrey C."/>
            <person name="LaButti K."/>
            <person name="Lindquist E.A."/>
            <person name="Lipzen A."/>
            <person name="Lundell T."/>
            <person name="Morin E."/>
            <person name="Murat C."/>
            <person name="Riley R."/>
            <person name="Ohm R."/>
            <person name="Sun H."/>
            <person name="Tunlid A."/>
            <person name="Henrissat B."/>
            <person name="Grigoriev I.V."/>
            <person name="Hibbett D.S."/>
            <person name="Martin F."/>
        </authorList>
    </citation>
    <scope>NUCLEOTIDE SEQUENCE [LARGE SCALE GENOMIC DNA]</scope>
    <source>
        <strain evidence="1 2">SS14</strain>
    </source>
</reference>
<gene>
    <name evidence="1" type="ORF">M422DRAFT_275092</name>
</gene>
<dbReference type="AlphaFoldDB" id="A0A0C9U4Z3"/>
<name>A0A0C9U4Z3_SPHS4</name>
<proteinExistence type="predicted"/>
<organism evidence="1 2">
    <name type="scientific">Sphaerobolus stellatus (strain SS14)</name>
    <dbReference type="NCBI Taxonomy" id="990650"/>
    <lineage>
        <taxon>Eukaryota</taxon>
        <taxon>Fungi</taxon>
        <taxon>Dikarya</taxon>
        <taxon>Basidiomycota</taxon>
        <taxon>Agaricomycotina</taxon>
        <taxon>Agaricomycetes</taxon>
        <taxon>Phallomycetidae</taxon>
        <taxon>Geastrales</taxon>
        <taxon>Sphaerobolaceae</taxon>
        <taxon>Sphaerobolus</taxon>
    </lineage>
</organism>
<dbReference type="HOGENOM" id="CLU_2238316_0_0_1"/>
<evidence type="ECO:0000313" key="1">
    <source>
        <dbReference type="EMBL" id="KIJ24187.1"/>
    </source>
</evidence>
<sequence length="105" mass="11910">MRYIFRGIDSFNSALTTIFSNAICYKVALQTNIDLTILMVLTVAGFSAQIWEVVHPRYLTFLEQSLIYCCSQVDNLLAMRVYSLNFSPNGSALSRNFSKQLSKIL</sequence>
<keyword evidence="2" id="KW-1185">Reference proteome</keyword>
<evidence type="ECO:0000313" key="2">
    <source>
        <dbReference type="Proteomes" id="UP000054279"/>
    </source>
</evidence>
<dbReference type="EMBL" id="KN837520">
    <property type="protein sequence ID" value="KIJ24187.1"/>
    <property type="molecule type" value="Genomic_DNA"/>
</dbReference>